<dbReference type="InterPro" id="IPR027806">
    <property type="entry name" value="HARBI1_dom"/>
</dbReference>
<name>A0A151J705_9HYME</name>
<dbReference type="Pfam" id="PF13359">
    <property type="entry name" value="DDE_Tnp_4"/>
    <property type="match status" value="1"/>
</dbReference>
<sequence length="131" mass="15182">MMAPIIDAPENSPEAAYNKKQMKVRSLIKQCNGLLKMHFRCLLKHRVLHYSPPTASKIIYTCAVLHNICISKNVPMPLDLNDDIEEFDFGINVYTNNYEENNVSEMNIRRINPDLAAGRLKQRQIIRNYFS</sequence>
<evidence type="ECO:0000313" key="4">
    <source>
        <dbReference type="EMBL" id="KYN19331.1"/>
    </source>
</evidence>
<gene>
    <name evidence="4" type="ORF">ALC57_08336</name>
</gene>
<dbReference type="GO" id="GO:0046872">
    <property type="term" value="F:metal ion binding"/>
    <property type="evidence" value="ECO:0007669"/>
    <property type="project" value="UniProtKB-KW"/>
</dbReference>
<dbReference type="Proteomes" id="UP000078492">
    <property type="component" value="Unassembled WGS sequence"/>
</dbReference>
<evidence type="ECO:0000256" key="1">
    <source>
        <dbReference type="ARBA" id="ARBA00001968"/>
    </source>
</evidence>
<accession>A0A151J705</accession>
<evidence type="ECO:0000259" key="3">
    <source>
        <dbReference type="Pfam" id="PF13359"/>
    </source>
</evidence>
<keyword evidence="5" id="KW-1185">Reference proteome</keyword>
<protein>
    <recommendedName>
        <fullName evidence="3">DDE Tnp4 domain-containing protein</fullName>
    </recommendedName>
</protein>
<reference evidence="4 5" key="1">
    <citation type="submission" date="2015-09" db="EMBL/GenBank/DDBJ databases">
        <title>Trachymyrmex cornetzi WGS genome.</title>
        <authorList>
            <person name="Nygaard S."/>
            <person name="Hu H."/>
            <person name="Boomsma J."/>
            <person name="Zhang G."/>
        </authorList>
    </citation>
    <scope>NUCLEOTIDE SEQUENCE [LARGE SCALE GENOMIC DNA]</scope>
    <source>
        <strain evidence="4">Tcor2-1</strain>
        <tissue evidence="4">Whole body</tissue>
    </source>
</reference>
<evidence type="ECO:0000256" key="2">
    <source>
        <dbReference type="ARBA" id="ARBA00022723"/>
    </source>
</evidence>
<keyword evidence="2" id="KW-0479">Metal-binding</keyword>
<dbReference type="AlphaFoldDB" id="A0A151J705"/>
<organism evidence="4 5">
    <name type="scientific">Trachymyrmex cornetzi</name>
    <dbReference type="NCBI Taxonomy" id="471704"/>
    <lineage>
        <taxon>Eukaryota</taxon>
        <taxon>Metazoa</taxon>
        <taxon>Ecdysozoa</taxon>
        <taxon>Arthropoda</taxon>
        <taxon>Hexapoda</taxon>
        <taxon>Insecta</taxon>
        <taxon>Pterygota</taxon>
        <taxon>Neoptera</taxon>
        <taxon>Endopterygota</taxon>
        <taxon>Hymenoptera</taxon>
        <taxon>Apocrita</taxon>
        <taxon>Aculeata</taxon>
        <taxon>Formicoidea</taxon>
        <taxon>Formicidae</taxon>
        <taxon>Myrmicinae</taxon>
        <taxon>Trachymyrmex</taxon>
    </lineage>
</organism>
<proteinExistence type="predicted"/>
<comment type="cofactor">
    <cofactor evidence="1">
        <name>a divalent metal cation</name>
        <dbReference type="ChEBI" id="CHEBI:60240"/>
    </cofactor>
</comment>
<feature type="domain" description="DDE Tnp4" evidence="3">
    <location>
        <begin position="12"/>
        <end position="67"/>
    </location>
</feature>
<evidence type="ECO:0000313" key="5">
    <source>
        <dbReference type="Proteomes" id="UP000078492"/>
    </source>
</evidence>
<dbReference type="EMBL" id="KQ979751">
    <property type="protein sequence ID" value="KYN19331.1"/>
    <property type="molecule type" value="Genomic_DNA"/>
</dbReference>